<dbReference type="Proteomes" id="UP000005240">
    <property type="component" value="Unassembled WGS sequence"/>
</dbReference>
<feature type="compositionally biased region" description="Basic residues" evidence="1">
    <location>
        <begin position="36"/>
        <end position="54"/>
    </location>
</feature>
<reference evidence="2" key="2">
    <citation type="submission" date="2016-05" db="EMBL/GenBank/DDBJ databases">
        <title>Comparative analysis highlights variable genome content of wheat rusts and divergence of the mating loci.</title>
        <authorList>
            <person name="Cuomo C.A."/>
            <person name="Bakkeren G."/>
            <person name="Szabo L."/>
            <person name="Khalil H."/>
            <person name="Joly D."/>
            <person name="Goldberg J."/>
            <person name="Young S."/>
            <person name="Zeng Q."/>
            <person name="Fellers J."/>
        </authorList>
    </citation>
    <scope>NUCLEOTIDE SEQUENCE [LARGE SCALE GENOMIC DNA]</scope>
    <source>
        <strain evidence="2">1-1 BBBD Race 1</strain>
    </source>
</reference>
<dbReference type="EMBL" id="ADAS02000239">
    <property type="protein sequence ID" value="OAV87961.1"/>
    <property type="molecule type" value="Genomic_DNA"/>
</dbReference>
<organism evidence="2">
    <name type="scientific">Puccinia triticina (isolate 1-1 / race 1 (BBBD))</name>
    <name type="common">Brown leaf rust fungus</name>
    <dbReference type="NCBI Taxonomy" id="630390"/>
    <lineage>
        <taxon>Eukaryota</taxon>
        <taxon>Fungi</taxon>
        <taxon>Dikarya</taxon>
        <taxon>Basidiomycota</taxon>
        <taxon>Pucciniomycotina</taxon>
        <taxon>Pucciniomycetes</taxon>
        <taxon>Pucciniales</taxon>
        <taxon>Pucciniaceae</taxon>
        <taxon>Puccinia</taxon>
    </lineage>
</organism>
<dbReference type="EnsemblFungi" id="PTTG_29213-t43_1">
    <property type="protein sequence ID" value="PTTG_29213-t43_1-p1"/>
    <property type="gene ID" value="PTTG_29213"/>
</dbReference>
<reference evidence="2" key="1">
    <citation type="submission" date="2009-11" db="EMBL/GenBank/DDBJ databases">
        <authorList>
            <consortium name="The Broad Institute Genome Sequencing Platform"/>
            <person name="Ward D."/>
            <person name="Feldgarden M."/>
            <person name="Earl A."/>
            <person name="Young S.K."/>
            <person name="Zeng Q."/>
            <person name="Koehrsen M."/>
            <person name="Alvarado L."/>
            <person name="Berlin A."/>
            <person name="Bochicchio J."/>
            <person name="Borenstein D."/>
            <person name="Chapman S.B."/>
            <person name="Chen Z."/>
            <person name="Engels R."/>
            <person name="Freedman E."/>
            <person name="Gellesch M."/>
            <person name="Goldberg J."/>
            <person name="Griggs A."/>
            <person name="Gujja S."/>
            <person name="Heilman E."/>
            <person name="Heiman D."/>
            <person name="Hepburn T."/>
            <person name="Howarth C."/>
            <person name="Jen D."/>
            <person name="Larson L."/>
            <person name="Lewis B."/>
            <person name="Mehta T."/>
            <person name="Park D."/>
            <person name="Pearson M."/>
            <person name="Roberts A."/>
            <person name="Saif S."/>
            <person name="Shea T."/>
            <person name="Shenoy N."/>
            <person name="Sisk P."/>
            <person name="Stolte C."/>
            <person name="Sykes S."/>
            <person name="Thomson T."/>
            <person name="Walk T."/>
            <person name="White J."/>
            <person name="Yandava C."/>
            <person name="Izard J."/>
            <person name="Baranova O.V."/>
            <person name="Blanton J.M."/>
            <person name="Tanner A.C."/>
            <person name="Dewhirst F.E."/>
            <person name="Haas B."/>
            <person name="Nusbaum C."/>
            <person name="Birren B."/>
        </authorList>
    </citation>
    <scope>NUCLEOTIDE SEQUENCE [LARGE SCALE GENOMIC DNA]</scope>
    <source>
        <strain evidence="2">1-1 BBBD Race 1</strain>
    </source>
</reference>
<feature type="non-terminal residue" evidence="2">
    <location>
        <position position="1"/>
    </location>
</feature>
<sequence>HGSESYDRNNDEIFDDSGASDDEDSQLDPQFLAERKKNKIKQTRKQIGVKKHARKVLEAASSTTAPLPHPSSAESRSIIDFVKHMMGCASRGFEHPYAPSAAELEIWKSWAPDREDQIQKHLDSVIQQKNPNNSAEKAFLISQELAKIKRADL</sequence>
<name>A0A180G5L4_PUCT1</name>
<gene>
    <name evidence="2" type="ORF">PTTG_29213</name>
</gene>
<reference evidence="3" key="4">
    <citation type="submission" date="2025-05" db="UniProtKB">
        <authorList>
            <consortium name="EnsemblFungi"/>
        </authorList>
    </citation>
    <scope>IDENTIFICATION</scope>
    <source>
        <strain evidence="3">isolate 1-1 / race 1 (BBBD)</strain>
    </source>
</reference>
<dbReference type="AlphaFoldDB" id="A0A180G5L4"/>
<evidence type="ECO:0000313" key="4">
    <source>
        <dbReference type="Proteomes" id="UP000005240"/>
    </source>
</evidence>
<dbReference type="OrthoDB" id="2506783at2759"/>
<reference evidence="3 4" key="3">
    <citation type="journal article" date="2017" name="G3 (Bethesda)">
        <title>Comparative analysis highlights variable genome content of wheat rusts and divergence of the mating loci.</title>
        <authorList>
            <person name="Cuomo C.A."/>
            <person name="Bakkeren G."/>
            <person name="Khalil H.B."/>
            <person name="Panwar V."/>
            <person name="Joly D."/>
            <person name="Linning R."/>
            <person name="Sakthikumar S."/>
            <person name="Song X."/>
            <person name="Adiconis X."/>
            <person name="Fan L."/>
            <person name="Goldberg J.M."/>
            <person name="Levin J.Z."/>
            <person name="Young S."/>
            <person name="Zeng Q."/>
            <person name="Anikster Y."/>
            <person name="Bruce M."/>
            <person name="Wang M."/>
            <person name="Yin C."/>
            <person name="McCallum B."/>
            <person name="Szabo L.J."/>
            <person name="Hulbert S."/>
            <person name="Chen X."/>
            <person name="Fellers J.P."/>
        </authorList>
    </citation>
    <scope>NUCLEOTIDE SEQUENCE</scope>
    <source>
        <strain evidence="4">Isolate 1-1 / race 1 (BBBD)</strain>
        <strain evidence="3">isolate 1-1 / race 1 (BBBD)</strain>
    </source>
</reference>
<proteinExistence type="predicted"/>
<accession>A0A180G5L4</accession>
<keyword evidence="4" id="KW-1185">Reference proteome</keyword>
<evidence type="ECO:0000256" key="1">
    <source>
        <dbReference type="SAM" id="MobiDB-lite"/>
    </source>
</evidence>
<evidence type="ECO:0000313" key="2">
    <source>
        <dbReference type="EMBL" id="OAV87961.1"/>
    </source>
</evidence>
<dbReference type="VEuPathDB" id="FungiDB:PTTG_29213"/>
<feature type="region of interest" description="Disordered" evidence="1">
    <location>
        <begin position="1"/>
        <end position="73"/>
    </location>
</feature>
<feature type="compositionally biased region" description="Basic and acidic residues" evidence="1">
    <location>
        <begin position="1"/>
        <end position="11"/>
    </location>
</feature>
<protein>
    <submittedName>
        <fullName evidence="2 3">Uncharacterized protein</fullName>
    </submittedName>
</protein>
<evidence type="ECO:0000313" key="3">
    <source>
        <dbReference type="EnsemblFungi" id="PTTG_29213-t43_1-p1"/>
    </source>
</evidence>
<feature type="compositionally biased region" description="Acidic residues" evidence="1">
    <location>
        <begin position="12"/>
        <end position="26"/>
    </location>
</feature>